<evidence type="ECO:0000259" key="9">
    <source>
        <dbReference type="Pfam" id="PF12804"/>
    </source>
</evidence>
<dbReference type="InterPro" id="IPR025877">
    <property type="entry name" value="MobA-like_NTP_Trfase"/>
</dbReference>
<evidence type="ECO:0000256" key="5">
    <source>
        <dbReference type="ARBA" id="ARBA00022917"/>
    </source>
</evidence>
<dbReference type="Proteomes" id="UP000015104">
    <property type="component" value="Unassembled WGS sequence"/>
</dbReference>
<comment type="subunit">
    <text evidence="8">Component of the translation initiation factor 2B (eIF2B) complex which is a heterodecamer of two sets of five different subunits: alpha, beta, gamma, delta and epsilon. Subunits alpha, beta and delta comprise a regulatory subcomplex and subunits epsilon and gamma comprise a catalytic subcomplex. Within the complex, the hexameric regulatory complex resides at the center, with the two heterodimeric catalytic subcomplexes bound on opposite sides.</text>
</comment>
<dbReference type="InterPro" id="IPR051960">
    <property type="entry name" value="eIF2B_gamma"/>
</dbReference>
<proteinExistence type="inferred from homology"/>
<dbReference type="SUPFAM" id="SSF53448">
    <property type="entry name" value="Nucleotide-diphospho-sugar transferases"/>
    <property type="match status" value="1"/>
</dbReference>
<feature type="domain" description="MobA-like NTP transferase" evidence="9">
    <location>
        <begin position="7"/>
        <end position="140"/>
    </location>
</feature>
<comment type="subcellular location">
    <subcellularLocation>
        <location evidence="1">Cytoplasm</location>
        <location evidence="1">Cytosol</location>
    </subcellularLocation>
</comment>
<dbReference type="InterPro" id="IPR029044">
    <property type="entry name" value="Nucleotide-diphossugar_trans"/>
</dbReference>
<gene>
    <name evidence="11" type="primary">107364819</name>
</gene>
<dbReference type="GO" id="GO:0005829">
    <property type="term" value="C:cytosol"/>
    <property type="evidence" value="ECO:0007669"/>
    <property type="project" value="UniProtKB-SubCell"/>
</dbReference>
<dbReference type="Gene3D" id="3.90.550.10">
    <property type="entry name" value="Spore Coat Polysaccharide Biosynthesis Protein SpsA, Chain A"/>
    <property type="match status" value="1"/>
</dbReference>
<protein>
    <recommendedName>
        <fullName evidence="6">Translation initiation factor eIF2B subunit gamma</fullName>
    </recommendedName>
    <alternativeName>
        <fullName evidence="7">eIF2B GDP-GTP exchange factor subunit gamma</fullName>
    </alternativeName>
</protein>
<evidence type="ECO:0000256" key="2">
    <source>
        <dbReference type="ARBA" id="ARBA00007878"/>
    </source>
</evidence>
<dbReference type="STRING" id="32264.T1JS53"/>
<dbReference type="eggNOG" id="KOG1462">
    <property type="taxonomic scope" value="Eukaryota"/>
</dbReference>
<dbReference type="GO" id="GO:0016779">
    <property type="term" value="F:nucleotidyltransferase activity"/>
    <property type="evidence" value="ECO:0007669"/>
    <property type="project" value="UniProtKB-ARBA"/>
</dbReference>
<evidence type="ECO:0000313" key="11">
    <source>
        <dbReference type="EnsemblMetazoa" id="tetur01g09290.1"/>
    </source>
</evidence>
<dbReference type="OrthoDB" id="10250549at2759"/>
<dbReference type="KEGG" id="tut:107364819"/>
<organism evidence="11 12">
    <name type="scientific">Tetranychus urticae</name>
    <name type="common">Two-spotted spider mite</name>
    <dbReference type="NCBI Taxonomy" id="32264"/>
    <lineage>
        <taxon>Eukaryota</taxon>
        <taxon>Metazoa</taxon>
        <taxon>Ecdysozoa</taxon>
        <taxon>Arthropoda</taxon>
        <taxon>Chelicerata</taxon>
        <taxon>Arachnida</taxon>
        <taxon>Acari</taxon>
        <taxon>Acariformes</taxon>
        <taxon>Trombidiformes</taxon>
        <taxon>Prostigmata</taxon>
        <taxon>Eleutherengona</taxon>
        <taxon>Raphignathae</taxon>
        <taxon>Tetranychoidea</taxon>
        <taxon>Tetranychidae</taxon>
        <taxon>Tetranychus</taxon>
    </lineage>
</organism>
<dbReference type="Gene3D" id="2.160.10.10">
    <property type="entry name" value="Hexapeptide repeat proteins"/>
    <property type="match status" value="1"/>
</dbReference>
<accession>T1JS53</accession>
<dbReference type="EnsemblMetazoa" id="tetur01g09290.1">
    <property type="protein sequence ID" value="tetur01g09290.1"/>
    <property type="gene ID" value="tetur01g09290"/>
</dbReference>
<reference evidence="12" key="1">
    <citation type="submission" date="2011-08" db="EMBL/GenBank/DDBJ databases">
        <authorList>
            <person name="Rombauts S."/>
        </authorList>
    </citation>
    <scope>NUCLEOTIDE SEQUENCE</scope>
    <source>
        <strain evidence="12">London</strain>
    </source>
</reference>
<dbReference type="HOGENOM" id="CLU_016743_0_0_1"/>
<keyword evidence="12" id="KW-1185">Reference proteome</keyword>
<dbReference type="PANTHER" id="PTHR45989:SF1">
    <property type="entry name" value="TRANSLATION INITIATION FACTOR EIF-2B SUBUNIT GAMMA"/>
    <property type="match status" value="1"/>
</dbReference>
<evidence type="ECO:0000256" key="8">
    <source>
        <dbReference type="ARBA" id="ARBA00046432"/>
    </source>
</evidence>
<dbReference type="Pfam" id="PF12804">
    <property type="entry name" value="NTP_transf_3"/>
    <property type="match status" value="1"/>
</dbReference>
<evidence type="ECO:0000256" key="3">
    <source>
        <dbReference type="ARBA" id="ARBA00022490"/>
    </source>
</evidence>
<name>T1JS53_TETUR</name>
<dbReference type="GO" id="GO:0002183">
    <property type="term" value="P:cytoplasmic translational initiation"/>
    <property type="evidence" value="ECO:0007669"/>
    <property type="project" value="TreeGrafter"/>
</dbReference>
<comment type="similarity">
    <text evidence="2">Belongs to the eIF-2B gamma/epsilon subunits family.</text>
</comment>
<keyword evidence="3" id="KW-0963">Cytoplasm</keyword>
<dbReference type="OMA" id="NCVINPK"/>
<feature type="domain" description="EIF2B subunit epsilon/gamma LbH" evidence="10">
    <location>
        <begin position="371"/>
        <end position="455"/>
    </location>
</feature>
<dbReference type="GO" id="GO:0003743">
    <property type="term" value="F:translation initiation factor activity"/>
    <property type="evidence" value="ECO:0007669"/>
    <property type="project" value="UniProtKB-KW"/>
</dbReference>
<dbReference type="EMBL" id="CAEY01000458">
    <property type="status" value="NOT_ANNOTATED_CDS"/>
    <property type="molecule type" value="Genomic_DNA"/>
</dbReference>
<evidence type="ECO:0000256" key="1">
    <source>
        <dbReference type="ARBA" id="ARBA00004514"/>
    </source>
</evidence>
<dbReference type="GO" id="GO:0005851">
    <property type="term" value="C:eukaryotic translation initiation factor 2B complex"/>
    <property type="evidence" value="ECO:0007669"/>
    <property type="project" value="TreeGrafter"/>
</dbReference>
<evidence type="ECO:0000259" key="10">
    <source>
        <dbReference type="Pfam" id="PF25084"/>
    </source>
</evidence>
<keyword evidence="4" id="KW-0396">Initiation factor</keyword>
<evidence type="ECO:0000256" key="7">
    <source>
        <dbReference type="ARBA" id="ARBA00044229"/>
    </source>
</evidence>
<dbReference type="PANTHER" id="PTHR45989">
    <property type="entry name" value="TRANSLATION INITIATION FACTOR EIF-2B SUBUNIT GAMMA"/>
    <property type="match status" value="1"/>
</dbReference>
<evidence type="ECO:0000313" key="12">
    <source>
        <dbReference type="Proteomes" id="UP000015104"/>
    </source>
</evidence>
<reference evidence="11" key="2">
    <citation type="submission" date="2015-06" db="UniProtKB">
        <authorList>
            <consortium name="EnsemblMetazoa"/>
        </authorList>
    </citation>
    <scope>IDENTIFICATION</scope>
</reference>
<evidence type="ECO:0000256" key="6">
    <source>
        <dbReference type="ARBA" id="ARBA00044196"/>
    </source>
</evidence>
<evidence type="ECO:0000256" key="4">
    <source>
        <dbReference type="ARBA" id="ARBA00022540"/>
    </source>
</evidence>
<sequence>MSFGIQAIVLAAGRGSRIPELVSSQPKCLLPIGNRPMIYYPLHALESCKFSVVTIVINEGQKEAVSEAIYNHFDTRTMTNRIGWFLLPNKDEDYGTADTLRLMHEQKQISSDFLVISCDTLTNYPLYQLVSSYHIRDAAITCLLSSSNIISDGSTPGKKGKPVLEKDLIGIDYQNNDRLVFFNSELVFDEDIPFSISMLKRCPQFIIHNNFLDTHIYIIKKWVLDYLAEKRQFKSIKANLIPRLVREQFKSNVIQNKTTYDSEVENKYKVDLLDYVEEDEIYKAIENLDNFNLSHVTVNPDTKEKKKVYPDSAVKCYAVIQRDGISLRANTVTGYFEANKRLRAIFPNLPVKDKTSVPSTPTTPNVGPPVKVQIGADCLVSPSSRIGDKTSIKRSCIGDHCLIGEKAKIANCVIMNHVTVEAGCNIQGSIICNNAVICSSAEIKDCIVAANHKIATYGQFSNEVIPPTFVDASDDL</sequence>
<dbReference type="GO" id="GO:0005085">
    <property type="term" value="F:guanyl-nucleotide exchange factor activity"/>
    <property type="evidence" value="ECO:0007669"/>
    <property type="project" value="TreeGrafter"/>
</dbReference>
<keyword evidence="5" id="KW-0648">Protein biosynthesis</keyword>
<dbReference type="AlphaFoldDB" id="T1JS53"/>
<dbReference type="Pfam" id="PF25084">
    <property type="entry name" value="LbH_EIF2B"/>
    <property type="match status" value="1"/>
</dbReference>
<dbReference type="InterPro" id="IPR056764">
    <property type="entry name" value="LbH_EIF2B3/5"/>
</dbReference>
<dbReference type="CDD" id="cd04652">
    <property type="entry name" value="LbH_eIF2B_gamma_C"/>
    <property type="match status" value="1"/>
</dbReference>